<keyword evidence="2" id="KW-1185">Reference proteome</keyword>
<dbReference type="Proteomes" id="UP000017548">
    <property type="component" value="Unassembled WGS sequence"/>
</dbReference>
<evidence type="ECO:0000313" key="1">
    <source>
        <dbReference type="EMBL" id="ESE42830.1"/>
    </source>
</evidence>
<dbReference type="EMBL" id="AXZL01000043">
    <property type="protein sequence ID" value="ESE42830.1"/>
    <property type="molecule type" value="Genomic_DNA"/>
</dbReference>
<sequence>MEDKSMVSTRYQPWFPLERSLSPYPLINCQLNNLSLTLSWQGQTGMPLAMEIYFPTIAGLQIIDESSYQTYCHQLNNNDTAFPLEQELNIDFIKRDDFSLPWPAWKSVKNARLHCYGQLGEHIYQNLYSYYIIGQETVYLIDTECEPVITQLLI</sequence>
<proteinExistence type="predicted"/>
<comment type="caution">
    <text evidence="1">The sequence shown here is derived from an EMBL/GenBank/DDBJ whole genome shotgun (WGS) entry which is preliminary data.</text>
</comment>
<organism evidence="1 2">
    <name type="scientific">Shewanella decolorationis S12</name>
    <dbReference type="NCBI Taxonomy" id="1353536"/>
    <lineage>
        <taxon>Bacteria</taxon>
        <taxon>Pseudomonadati</taxon>
        <taxon>Pseudomonadota</taxon>
        <taxon>Gammaproteobacteria</taxon>
        <taxon>Alteromonadales</taxon>
        <taxon>Shewanellaceae</taxon>
        <taxon>Shewanella</taxon>
    </lineage>
</organism>
<reference evidence="1 2" key="1">
    <citation type="journal article" date="2013" name="Genome Announc.">
        <title>Draft Genome Sequence of Shewanella decolorationis S12, a Dye-Degrading Bacterium Isolated from a Wastewater Treatment Plant.</title>
        <authorList>
            <person name="Xu M."/>
            <person name="Fang Y."/>
            <person name="Liu J."/>
            <person name="Chen X."/>
            <person name="Sun G."/>
            <person name="Guo J."/>
            <person name="Hua Z."/>
            <person name="Tu Q."/>
            <person name="Wu L."/>
            <person name="Zhou J."/>
            <person name="Liu X."/>
        </authorList>
    </citation>
    <scope>NUCLEOTIDE SEQUENCE [LARGE SCALE GENOMIC DNA]</scope>
    <source>
        <strain evidence="1 2">S12</strain>
    </source>
</reference>
<accession>A0ABN0PRY6</accession>
<gene>
    <name evidence="1" type="ORF">SHD_0477</name>
</gene>
<protein>
    <submittedName>
        <fullName evidence="1">Uncharacterized protein</fullName>
    </submittedName>
</protein>
<name>A0ABN0PRY6_9GAMM</name>
<evidence type="ECO:0000313" key="2">
    <source>
        <dbReference type="Proteomes" id="UP000017548"/>
    </source>
</evidence>